<dbReference type="InterPro" id="IPR000866">
    <property type="entry name" value="AhpC/TSA"/>
</dbReference>
<dbReference type="EMBL" id="CAETWZ010000051">
    <property type="protein sequence ID" value="CAB4367879.1"/>
    <property type="molecule type" value="Genomic_DNA"/>
</dbReference>
<organism evidence="3">
    <name type="scientific">freshwater metagenome</name>
    <dbReference type="NCBI Taxonomy" id="449393"/>
    <lineage>
        <taxon>unclassified sequences</taxon>
        <taxon>metagenomes</taxon>
        <taxon>ecological metagenomes</taxon>
    </lineage>
</organism>
<dbReference type="GO" id="GO:0016209">
    <property type="term" value="F:antioxidant activity"/>
    <property type="evidence" value="ECO:0007669"/>
    <property type="project" value="InterPro"/>
</dbReference>
<dbReference type="GO" id="GO:0016491">
    <property type="term" value="F:oxidoreductase activity"/>
    <property type="evidence" value="ECO:0007669"/>
    <property type="project" value="InterPro"/>
</dbReference>
<dbReference type="Gene3D" id="3.40.30.10">
    <property type="entry name" value="Glutaredoxin"/>
    <property type="match status" value="1"/>
</dbReference>
<dbReference type="Pfam" id="PF00578">
    <property type="entry name" value="AhpC-TSA"/>
    <property type="match status" value="1"/>
</dbReference>
<dbReference type="PROSITE" id="PS51352">
    <property type="entry name" value="THIOREDOXIN_2"/>
    <property type="match status" value="1"/>
</dbReference>
<dbReference type="CDD" id="cd02966">
    <property type="entry name" value="TlpA_like_family"/>
    <property type="match status" value="1"/>
</dbReference>
<dbReference type="InterPro" id="IPR013766">
    <property type="entry name" value="Thioredoxin_domain"/>
</dbReference>
<keyword evidence="1" id="KW-0472">Membrane</keyword>
<dbReference type="InterPro" id="IPR036249">
    <property type="entry name" value="Thioredoxin-like_sf"/>
</dbReference>
<dbReference type="AlphaFoldDB" id="A0A6J6AGD5"/>
<evidence type="ECO:0000259" key="2">
    <source>
        <dbReference type="PROSITE" id="PS51352"/>
    </source>
</evidence>
<protein>
    <submittedName>
        <fullName evidence="3">Unannotated protein</fullName>
    </submittedName>
</protein>
<sequence length="231" mass="24108">MAQNQRKKKNHTGGSSGNGKVILYILLVVVGIAGAVSLGTAGGSKTTTNDSVVTVPGGVAPAEYQKVTVTGETLVQIPETGDDPAVGKAAPTLNGYDLFGRPVTVDPGSDGKATMVVFLAHWCPHCNREVPVLNEWKAQGLVPANLRVVGITTASKPDQANWPPSKWIVAMKWSFDQFADSETQDAAAAYGVSGYPYLAFIDAKGNISSRASGEIPIEDLTAAAKKAVGEK</sequence>
<gene>
    <name evidence="3" type="ORF">UFOPK4179_00672</name>
</gene>
<feature type="domain" description="Thioredoxin" evidence="2">
    <location>
        <begin position="84"/>
        <end position="229"/>
    </location>
</feature>
<proteinExistence type="predicted"/>
<keyword evidence="1" id="KW-1133">Transmembrane helix</keyword>
<feature type="transmembrane region" description="Helical" evidence="1">
    <location>
        <begin position="21"/>
        <end position="41"/>
    </location>
</feature>
<reference evidence="3" key="1">
    <citation type="submission" date="2020-05" db="EMBL/GenBank/DDBJ databases">
        <authorList>
            <person name="Chiriac C."/>
            <person name="Salcher M."/>
            <person name="Ghai R."/>
            <person name="Kavagutti S V."/>
        </authorList>
    </citation>
    <scope>NUCLEOTIDE SEQUENCE</scope>
</reference>
<accession>A0A6J6AGD5</accession>
<evidence type="ECO:0000256" key="1">
    <source>
        <dbReference type="SAM" id="Phobius"/>
    </source>
</evidence>
<evidence type="ECO:0000313" key="3">
    <source>
        <dbReference type="EMBL" id="CAB4367879.1"/>
    </source>
</evidence>
<dbReference type="SUPFAM" id="SSF52833">
    <property type="entry name" value="Thioredoxin-like"/>
    <property type="match status" value="1"/>
</dbReference>
<dbReference type="InterPro" id="IPR050553">
    <property type="entry name" value="Thioredoxin_ResA/DsbE_sf"/>
</dbReference>
<dbReference type="PANTHER" id="PTHR42852:SF13">
    <property type="entry name" value="PROTEIN DIPZ"/>
    <property type="match status" value="1"/>
</dbReference>
<dbReference type="PANTHER" id="PTHR42852">
    <property type="entry name" value="THIOL:DISULFIDE INTERCHANGE PROTEIN DSBE"/>
    <property type="match status" value="1"/>
</dbReference>
<keyword evidence="1" id="KW-0812">Transmembrane</keyword>
<name>A0A6J6AGD5_9ZZZZ</name>